<gene>
    <name evidence="1" type="ORF">GCM10007870_15600</name>
</gene>
<name>A0ABQ5WR94_9PROT</name>
<evidence type="ECO:0000313" key="2">
    <source>
        <dbReference type="Proteomes" id="UP001156629"/>
    </source>
</evidence>
<dbReference type="EMBL" id="BSNV01000006">
    <property type="protein sequence ID" value="GLQ65976.1"/>
    <property type="molecule type" value="Genomic_DNA"/>
</dbReference>
<sequence length="121" mass="13218">MHLFDVFRMHEAALGVPGLGPRVREHQIGPVEACVGHVLEQQAGVFGPDAEMGRRRGRVFLAFGYEARQQGAQAVLEDLGGDIADIRVQLGLTDGMFATAKTDFEKDARDRIGESRSGILR</sequence>
<keyword evidence="2" id="KW-1185">Reference proteome</keyword>
<accession>A0ABQ5WR94</accession>
<organism evidence="1 2">
    <name type="scientific">Gluconobacter kondonii</name>
    <dbReference type="NCBI Taxonomy" id="941463"/>
    <lineage>
        <taxon>Bacteria</taxon>
        <taxon>Pseudomonadati</taxon>
        <taxon>Pseudomonadota</taxon>
        <taxon>Alphaproteobacteria</taxon>
        <taxon>Acetobacterales</taxon>
        <taxon>Acetobacteraceae</taxon>
        <taxon>Gluconobacter</taxon>
    </lineage>
</organism>
<proteinExistence type="predicted"/>
<reference evidence="2" key="1">
    <citation type="journal article" date="2019" name="Int. J. Syst. Evol. Microbiol.">
        <title>The Global Catalogue of Microorganisms (GCM) 10K type strain sequencing project: providing services to taxonomists for standard genome sequencing and annotation.</title>
        <authorList>
            <consortium name="The Broad Institute Genomics Platform"/>
            <consortium name="The Broad Institute Genome Sequencing Center for Infectious Disease"/>
            <person name="Wu L."/>
            <person name="Ma J."/>
        </authorList>
    </citation>
    <scope>NUCLEOTIDE SEQUENCE [LARGE SCALE GENOMIC DNA]</scope>
    <source>
        <strain evidence="2">NBRC 3266</strain>
    </source>
</reference>
<dbReference type="Proteomes" id="UP001156629">
    <property type="component" value="Unassembled WGS sequence"/>
</dbReference>
<comment type="caution">
    <text evidence="1">The sequence shown here is derived from an EMBL/GenBank/DDBJ whole genome shotgun (WGS) entry which is preliminary data.</text>
</comment>
<evidence type="ECO:0000313" key="1">
    <source>
        <dbReference type="EMBL" id="GLQ65976.1"/>
    </source>
</evidence>
<protein>
    <submittedName>
        <fullName evidence="1">Uncharacterized protein</fullName>
    </submittedName>
</protein>